<dbReference type="PANTHER" id="PTHR11104:SF0">
    <property type="entry name" value="SPBETA PROPHAGE-DERIVED AMINOGLYCOSIDE N(3')-ACETYLTRANSFERASE-LIKE PROTEIN YOKD"/>
    <property type="match status" value="1"/>
</dbReference>
<gene>
    <name evidence="6" type="ORF">QQ008_02590</name>
</gene>
<name>A0ABT8KJI6_9BACT</name>
<evidence type="ECO:0000256" key="4">
    <source>
        <dbReference type="ARBA" id="ARBA00023315"/>
    </source>
</evidence>
<evidence type="ECO:0000313" key="7">
    <source>
        <dbReference type="Proteomes" id="UP001172082"/>
    </source>
</evidence>
<dbReference type="InterPro" id="IPR028345">
    <property type="entry name" value="Antibiotic_NAT-like"/>
</dbReference>
<evidence type="ECO:0000313" key="6">
    <source>
        <dbReference type="EMBL" id="MDN5200222.1"/>
    </source>
</evidence>
<evidence type="ECO:0000256" key="3">
    <source>
        <dbReference type="ARBA" id="ARBA00022679"/>
    </source>
</evidence>
<evidence type="ECO:0000256" key="1">
    <source>
        <dbReference type="ARBA" id="ARBA00006383"/>
    </source>
</evidence>
<dbReference type="Proteomes" id="UP001172082">
    <property type="component" value="Unassembled WGS sequence"/>
</dbReference>
<dbReference type="SUPFAM" id="SSF110710">
    <property type="entry name" value="TTHA0583/YokD-like"/>
    <property type="match status" value="1"/>
</dbReference>
<dbReference type="EMBL" id="JAUJEA010000001">
    <property type="protein sequence ID" value="MDN5200222.1"/>
    <property type="molecule type" value="Genomic_DNA"/>
</dbReference>
<keyword evidence="4 5" id="KW-0012">Acyltransferase</keyword>
<keyword evidence="7" id="KW-1185">Reference proteome</keyword>
<evidence type="ECO:0000256" key="5">
    <source>
        <dbReference type="RuleBase" id="RU365031"/>
    </source>
</evidence>
<dbReference type="EC" id="2.3.1.-" evidence="5"/>
<accession>A0ABT8KJI6</accession>
<dbReference type="RefSeq" id="WP_346750248.1">
    <property type="nucleotide sequence ID" value="NZ_JAUJEA010000001.1"/>
</dbReference>
<dbReference type="PANTHER" id="PTHR11104">
    <property type="entry name" value="AMINOGLYCOSIDE N3-ACETYLTRANSFERASE"/>
    <property type="match status" value="1"/>
</dbReference>
<comment type="catalytic activity">
    <reaction evidence="5">
        <text>a 2-deoxystreptamine antibiotic + acetyl-CoA = an N(3)-acetyl-2-deoxystreptamine antibiotic + CoA + H(+)</text>
        <dbReference type="Rhea" id="RHEA:12665"/>
        <dbReference type="ChEBI" id="CHEBI:15378"/>
        <dbReference type="ChEBI" id="CHEBI:57287"/>
        <dbReference type="ChEBI" id="CHEBI:57288"/>
        <dbReference type="ChEBI" id="CHEBI:57921"/>
        <dbReference type="ChEBI" id="CHEBI:77452"/>
        <dbReference type="EC" id="2.3.1.81"/>
    </reaction>
</comment>
<comment type="caution">
    <text evidence="6">The sequence shown here is derived from an EMBL/GenBank/DDBJ whole genome shotgun (WGS) entry which is preliminary data.</text>
</comment>
<comment type="similarity">
    <text evidence="1 5">Belongs to the antibiotic N-acetyltransferase family.</text>
</comment>
<protein>
    <recommendedName>
        <fullName evidence="2 5">Aminoglycoside N(3)-acetyltransferase</fullName>
        <ecNumber evidence="5">2.3.1.-</ecNumber>
    </recommendedName>
</protein>
<dbReference type="Pfam" id="PF02522">
    <property type="entry name" value="Antibiotic_NAT"/>
    <property type="match status" value="1"/>
</dbReference>
<dbReference type="InterPro" id="IPR003679">
    <property type="entry name" value="Amioglycoside_AcTrfase"/>
</dbReference>
<organism evidence="6 7">
    <name type="scientific">Splendidivirga corallicola</name>
    <dbReference type="NCBI Taxonomy" id="3051826"/>
    <lineage>
        <taxon>Bacteria</taxon>
        <taxon>Pseudomonadati</taxon>
        <taxon>Bacteroidota</taxon>
        <taxon>Cytophagia</taxon>
        <taxon>Cytophagales</taxon>
        <taxon>Splendidivirgaceae</taxon>
        <taxon>Splendidivirga</taxon>
    </lineage>
</organism>
<evidence type="ECO:0000256" key="2">
    <source>
        <dbReference type="ARBA" id="ARBA00012882"/>
    </source>
</evidence>
<keyword evidence="5" id="KW-0046">Antibiotic resistance</keyword>
<sequence>MISGPPQTNRSLKEDFLALGLNSNMTLMVHSSLSSIGWVVGGACTVVDALLNVVSDKGTLVMPAATPQCEDPAVWKDVVIPDKWLAEVRDNLPVFDPEITPTQMGAIAECFRTWPGSLRSNHPIGSVCARGPLAQKITAEHPMTFCEGAGTPFEKLYDLDSWVLLLGVGFNRCTMLHYAESRSEKRRTQKNRFPIMENGQRIWKEVDDMANDNGRLFPTVGAEFMATGAVKKGSIGEAESMLFQARDLVHFAEDRFNKIL</sequence>
<keyword evidence="3 5" id="KW-0808">Transferase</keyword>
<proteinExistence type="inferred from homology"/>
<reference evidence="6" key="1">
    <citation type="submission" date="2023-06" db="EMBL/GenBank/DDBJ databases">
        <title>Genomic of Parafulvivirga corallium.</title>
        <authorList>
            <person name="Wang G."/>
        </authorList>
    </citation>
    <scope>NUCLEOTIDE SEQUENCE</scope>
    <source>
        <strain evidence="6">BMA10</strain>
    </source>
</reference>